<comment type="caution">
    <text evidence="4">The sequence shown here is derived from an EMBL/GenBank/DDBJ whole genome shotgun (WGS) entry which is preliminary data.</text>
</comment>
<feature type="domain" description="DUF11" evidence="3">
    <location>
        <begin position="336"/>
        <end position="443"/>
    </location>
</feature>
<dbReference type="InterPro" id="IPR001434">
    <property type="entry name" value="OmcB-like_DUF11"/>
</dbReference>
<feature type="transmembrane region" description="Helical" evidence="1">
    <location>
        <begin position="468"/>
        <end position="488"/>
    </location>
</feature>
<name>A0ABW6WX76_9ACTN</name>
<feature type="chain" id="PRO_5045105175" evidence="2">
    <location>
        <begin position="29"/>
        <end position="497"/>
    </location>
</feature>
<feature type="signal peptide" evidence="2">
    <location>
        <begin position="1"/>
        <end position="28"/>
    </location>
</feature>
<evidence type="ECO:0000256" key="1">
    <source>
        <dbReference type="SAM" id="Phobius"/>
    </source>
</evidence>
<keyword evidence="2" id="KW-0732">Signal</keyword>
<gene>
    <name evidence="4" type="ORF">ACFY35_49105</name>
</gene>
<dbReference type="Proteomes" id="UP001602245">
    <property type="component" value="Unassembled WGS sequence"/>
</dbReference>
<evidence type="ECO:0000313" key="5">
    <source>
        <dbReference type="Proteomes" id="UP001602245"/>
    </source>
</evidence>
<keyword evidence="1" id="KW-0472">Membrane</keyword>
<sequence>MSSTRLRKLGALVAGLVAAAGVPAAASAAPVTPVTPELDFAHVALVPGGPAKLQTAYFWAYEQTYTLHNVTAVLDASKLAGVAEPSLEFDSADHHCTAAGDIYTCKFESLSAPDGFAAVANVSYRAADGAKPGAEGAVKLTVTSDELGTLTRTAKITVAEGVKLAAASTALIERSAKPGATVTSPLGVRNEGANAVTGVDMFFFIDPWYGMAKHYSNCYYGASAAYCHFDTTLKPGVTYALSEDMGVKVRADIPAPELIGQTYHWLTPTDNRDNIDLVEAQKPKRGTDGALSLKEKATASVQGVPQTDTSGEDWQDTLITLTGSQQADLAAVGAEANGATGATVTATVGVRNLGPAFVFGFPDPAAKVTVRIPAGATVVTAPEGCATSGADYVCTTTAMPLDVNKSEVWPFQLRIGQSGTLTGEVAVKSSQPDPNAANDTAKLVINPVAAPDTGGQGGGGLPITGAPALLIAGVGLVLVLGGGAAFVISRRRSRFVA</sequence>
<reference evidence="4 5" key="1">
    <citation type="submission" date="2024-10" db="EMBL/GenBank/DDBJ databases">
        <title>The Natural Products Discovery Center: Release of the First 8490 Sequenced Strains for Exploring Actinobacteria Biosynthetic Diversity.</title>
        <authorList>
            <person name="Kalkreuter E."/>
            <person name="Kautsar S.A."/>
            <person name="Yang D."/>
            <person name="Bader C.D."/>
            <person name="Teijaro C.N."/>
            <person name="Fluegel L."/>
            <person name="Davis C.M."/>
            <person name="Simpson J.R."/>
            <person name="Lauterbach L."/>
            <person name="Steele A.D."/>
            <person name="Gui C."/>
            <person name="Meng S."/>
            <person name="Li G."/>
            <person name="Viehrig K."/>
            <person name="Ye F."/>
            <person name="Su P."/>
            <person name="Kiefer A.F."/>
            <person name="Nichols A."/>
            <person name="Cepeda A.J."/>
            <person name="Yan W."/>
            <person name="Fan B."/>
            <person name="Jiang Y."/>
            <person name="Adhikari A."/>
            <person name="Zheng C.-J."/>
            <person name="Schuster L."/>
            <person name="Cowan T.M."/>
            <person name="Smanski M.J."/>
            <person name="Chevrette M.G."/>
            <person name="De Carvalho L.P.S."/>
            <person name="Shen B."/>
        </authorList>
    </citation>
    <scope>NUCLEOTIDE SEQUENCE [LARGE SCALE GENOMIC DNA]</scope>
    <source>
        <strain evidence="4 5">NPDC000087</strain>
    </source>
</reference>
<dbReference type="RefSeq" id="WP_157295934.1">
    <property type="nucleotide sequence ID" value="NZ_JBIAZU010000011.1"/>
</dbReference>
<accession>A0ABW6WX76</accession>
<proteinExistence type="predicted"/>
<organism evidence="4 5">
    <name type="scientific">Paractinoplanes globisporus</name>
    <dbReference type="NCBI Taxonomy" id="113565"/>
    <lineage>
        <taxon>Bacteria</taxon>
        <taxon>Bacillati</taxon>
        <taxon>Actinomycetota</taxon>
        <taxon>Actinomycetes</taxon>
        <taxon>Micromonosporales</taxon>
        <taxon>Micromonosporaceae</taxon>
        <taxon>Paractinoplanes</taxon>
    </lineage>
</organism>
<keyword evidence="1" id="KW-0812">Transmembrane</keyword>
<protein>
    <submittedName>
        <fullName evidence="4">DUF11 domain-containing protein</fullName>
    </submittedName>
</protein>
<keyword evidence="1" id="KW-1133">Transmembrane helix</keyword>
<evidence type="ECO:0000256" key="2">
    <source>
        <dbReference type="SAM" id="SignalP"/>
    </source>
</evidence>
<keyword evidence="5" id="KW-1185">Reference proteome</keyword>
<dbReference type="EMBL" id="JBIAZU010000011">
    <property type="protein sequence ID" value="MFF5297441.1"/>
    <property type="molecule type" value="Genomic_DNA"/>
</dbReference>
<evidence type="ECO:0000313" key="4">
    <source>
        <dbReference type="EMBL" id="MFF5297441.1"/>
    </source>
</evidence>
<evidence type="ECO:0000259" key="3">
    <source>
        <dbReference type="Pfam" id="PF01345"/>
    </source>
</evidence>
<dbReference type="Pfam" id="PF01345">
    <property type="entry name" value="DUF11"/>
    <property type="match status" value="1"/>
</dbReference>